<feature type="compositionally biased region" description="Basic residues" evidence="1">
    <location>
        <begin position="35"/>
        <end position="49"/>
    </location>
</feature>
<feature type="region of interest" description="Disordered" evidence="1">
    <location>
        <begin position="1"/>
        <end position="49"/>
    </location>
</feature>
<evidence type="ECO:0000313" key="3">
    <source>
        <dbReference type="Proteomes" id="UP000316706"/>
    </source>
</evidence>
<dbReference type="AlphaFoldDB" id="A0A543IN07"/>
<gene>
    <name evidence="2" type="ORF">FHX41_5744</name>
</gene>
<feature type="compositionally biased region" description="Low complexity" evidence="1">
    <location>
        <begin position="25"/>
        <end position="34"/>
    </location>
</feature>
<dbReference type="Proteomes" id="UP000316706">
    <property type="component" value="Unassembled WGS sequence"/>
</dbReference>
<dbReference type="RefSeq" id="WP_185759010.1">
    <property type="nucleotide sequence ID" value="NZ_VFPO01000001.1"/>
</dbReference>
<dbReference type="EMBL" id="VFPO01000001">
    <property type="protein sequence ID" value="TQM71960.1"/>
    <property type="molecule type" value="Genomic_DNA"/>
</dbReference>
<proteinExistence type="predicted"/>
<evidence type="ECO:0000313" key="2">
    <source>
        <dbReference type="EMBL" id="TQM71960.1"/>
    </source>
</evidence>
<accession>A0A543IN07</accession>
<organism evidence="2 3">
    <name type="scientific">Actinomadura hallensis</name>
    <dbReference type="NCBI Taxonomy" id="337895"/>
    <lineage>
        <taxon>Bacteria</taxon>
        <taxon>Bacillati</taxon>
        <taxon>Actinomycetota</taxon>
        <taxon>Actinomycetes</taxon>
        <taxon>Streptosporangiales</taxon>
        <taxon>Thermomonosporaceae</taxon>
        <taxon>Actinomadura</taxon>
    </lineage>
</organism>
<comment type="caution">
    <text evidence="2">The sequence shown here is derived from an EMBL/GenBank/DDBJ whole genome shotgun (WGS) entry which is preliminary data.</text>
</comment>
<evidence type="ECO:0000256" key="1">
    <source>
        <dbReference type="SAM" id="MobiDB-lite"/>
    </source>
</evidence>
<name>A0A543IN07_9ACTN</name>
<reference evidence="2 3" key="1">
    <citation type="submission" date="2019-06" db="EMBL/GenBank/DDBJ databases">
        <title>Sequencing the genomes of 1000 actinobacteria strains.</title>
        <authorList>
            <person name="Klenk H.-P."/>
        </authorList>
    </citation>
    <scope>NUCLEOTIDE SEQUENCE [LARGE SCALE GENOMIC DNA]</scope>
    <source>
        <strain evidence="2 3">DSM 45043</strain>
    </source>
</reference>
<sequence>MRVPNNPDSAPFAKAKKKGKKNPDFRSANFANNRRNVRRLPTRQFSRGR</sequence>
<protein>
    <submittedName>
        <fullName evidence="2">Uncharacterized protein</fullName>
    </submittedName>
</protein>
<keyword evidence="3" id="KW-1185">Reference proteome</keyword>